<accession>A0A7S7LTX8</accession>
<dbReference type="EMBL" id="CP054492">
    <property type="protein sequence ID" value="QOY51456.1"/>
    <property type="molecule type" value="Genomic_DNA"/>
</dbReference>
<feature type="transmembrane region" description="Helical" evidence="1">
    <location>
        <begin position="56"/>
        <end position="73"/>
    </location>
</feature>
<keyword evidence="1" id="KW-0812">Transmembrane</keyword>
<dbReference type="AlphaFoldDB" id="A0A7S7LTX8"/>
<dbReference type="Proteomes" id="UP000593994">
    <property type="component" value="Chromosome"/>
</dbReference>
<feature type="transmembrane region" description="Helical" evidence="1">
    <location>
        <begin position="12"/>
        <end position="36"/>
    </location>
</feature>
<organism evidence="2 3">
    <name type="scientific">Candidatus Sulfurimonas baltica</name>
    <dbReference type="NCBI Taxonomy" id="2740404"/>
    <lineage>
        <taxon>Bacteria</taxon>
        <taxon>Pseudomonadati</taxon>
        <taxon>Campylobacterota</taxon>
        <taxon>Epsilonproteobacteria</taxon>
        <taxon>Campylobacterales</taxon>
        <taxon>Sulfurimonadaceae</taxon>
        <taxon>Sulfurimonas</taxon>
    </lineage>
</organism>
<sequence length="179" mass="20947">MGKFYFLLWLKWASRLVTCSVIFAYAITIAITSFIYFSSSMPTVNSEVFQALKDILQFWFPIVWSVTLLLALFRGIKYIFNTCINGYEFKLLTCKGDSTIEIIGYGDLVKVWRKWFMLNIWLVGSVMVLAIVYTHLFTSYSGIFEWFSIYWLFCFILLSGYFSFIILGSRCKRVKIAKC</sequence>
<proteinExistence type="predicted"/>
<dbReference type="RefSeq" id="WP_194368652.1">
    <property type="nucleotide sequence ID" value="NZ_CP054492.1"/>
</dbReference>
<keyword evidence="3" id="KW-1185">Reference proteome</keyword>
<name>A0A7S7LTX8_9BACT</name>
<dbReference type="KEGG" id="sbal:HUE88_10055"/>
<evidence type="ECO:0000256" key="1">
    <source>
        <dbReference type="SAM" id="Phobius"/>
    </source>
</evidence>
<feature type="transmembrane region" description="Helical" evidence="1">
    <location>
        <begin position="148"/>
        <end position="168"/>
    </location>
</feature>
<keyword evidence="1" id="KW-0472">Membrane</keyword>
<evidence type="ECO:0000313" key="3">
    <source>
        <dbReference type="Proteomes" id="UP000593994"/>
    </source>
</evidence>
<evidence type="ECO:0000313" key="2">
    <source>
        <dbReference type="EMBL" id="QOY51456.1"/>
    </source>
</evidence>
<feature type="transmembrane region" description="Helical" evidence="1">
    <location>
        <begin position="115"/>
        <end position="136"/>
    </location>
</feature>
<reference evidence="2 3" key="1">
    <citation type="submission" date="2020-05" db="EMBL/GenBank/DDBJ databases">
        <title>Sulfurimonas marisnigri, sp. nov., and Sulfurimonas baltica, sp. nov., manganese oxide reducing chemolithoautotrophs of the class Epsilonproteobacteria isolated from the pelagic redoxclines of the Black and Baltic Seas and emended description of the genus Sulfurimonas.</title>
        <authorList>
            <person name="Henkel J.V."/>
            <person name="Laudan C."/>
            <person name="Werner J."/>
            <person name="Neu T."/>
            <person name="Plewe S."/>
            <person name="Sproer C."/>
            <person name="Bunk B."/>
            <person name="Schulz-Vogt H.N."/>
        </authorList>
    </citation>
    <scope>NUCLEOTIDE SEQUENCE [LARGE SCALE GENOMIC DNA]</scope>
    <source>
        <strain evidence="2 3">GD2</strain>
    </source>
</reference>
<protein>
    <submittedName>
        <fullName evidence="2">Uncharacterized protein</fullName>
    </submittedName>
</protein>
<keyword evidence="1" id="KW-1133">Transmembrane helix</keyword>
<gene>
    <name evidence="2" type="ORF">HUE88_10055</name>
</gene>